<evidence type="ECO:0000256" key="1">
    <source>
        <dbReference type="SAM" id="SignalP"/>
    </source>
</evidence>
<protein>
    <submittedName>
        <fullName evidence="2">Uncharacterized protein</fullName>
    </submittedName>
</protein>
<dbReference type="EMBL" id="GECZ01007868">
    <property type="protein sequence ID" value="JAS61901.1"/>
    <property type="molecule type" value="Transcribed_RNA"/>
</dbReference>
<organism evidence="2">
    <name type="scientific">Cuerna arida</name>
    <dbReference type="NCBI Taxonomy" id="1464854"/>
    <lineage>
        <taxon>Eukaryota</taxon>
        <taxon>Metazoa</taxon>
        <taxon>Ecdysozoa</taxon>
        <taxon>Arthropoda</taxon>
        <taxon>Hexapoda</taxon>
        <taxon>Insecta</taxon>
        <taxon>Pterygota</taxon>
        <taxon>Neoptera</taxon>
        <taxon>Paraneoptera</taxon>
        <taxon>Hemiptera</taxon>
        <taxon>Auchenorrhyncha</taxon>
        <taxon>Membracoidea</taxon>
        <taxon>Cicadellidae</taxon>
        <taxon>Cicadellinae</taxon>
        <taxon>Proconiini</taxon>
        <taxon>Cuerna</taxon>
    </lineage>
</organism>
<dbReference type="AlphaFoldDB" id="A0A1B6GHM1"/>
<feature type="signal peptide" evidence="1">
    <location>
        <begin position="1"/>
        <end position="17"/>
    </location>
</feature>
<reference evidence="2" key="1">
    <citation type="submission" date="2015-11" db="EMBL/GenBank/DDBJ databases">
        <title>De novo transcriptome assembly of four potential Pierce s Disease insect vectors from Arizona vineyards.</title>
        <authorList>
            <person name="Tassone E.E."/>
        </authorList>
    </citation>
    <scope>NUCLEOTIDE SEQUENCE</scope>
</reference>
<feature type="non-terminal residue" evidence="2">
    <location>
        <position position="108"/>
    </location>
</feature>
<name>A0A1B6GHM1_9HEMI</name>
<evidence type="ECO:0000313" key="2">
    <source>
        <dbReference type="EMBL" id="JAS61901.1"/>
    </source>
</evidence>
<keyword evidence="1" id="KW-0732">Signal</keyword>
<gene>
    <name evidence="2" type="ORF">g.10887</name>
</gene>
<proteinExistence type="predicted"/>
<feature type="chain" id="PRO_5008583536" evidence="1">
    <location>
        <begin position="18"/>
        <end position="108"/>
    </location>
</feature>
<sequence>MVSSWTLFFVILCFVSAQKLVQGDMIATLSKKIQGELNIFEKEIPKSPGNEECKEGARIHAEMLKKEVDECMNTKESDLKAKCQKELNKSPGVIKTLTEILLDGCKIQ</sequence>
<accession>A0A1B6GHM1</accession>